<keyword evidence="6" id="KW-1185">Reference proteome</keyword>
<name>A0A0C2J5W0_9ACTN</name>
<keyword evidence="3" id="KW-0804">Transcription</keyword>
<feature type="domain" description="HTH marR-type" evidence="4">
    <location>
        <begin position="12"/>
        <end position="142"/>
    </location>
</feature>
<proteinExistence type="predicted"/>
<dbReference type="PRINTS" id="PR00598">
    <property type="entry name" value="HTHMARR"/>
</dbReference>
<dbReference type="Gene3D" id="1.10.10.10">
    <property type="entry name" value="Winged helix-like DNA-binding domain superfamily/Winged helix DNA-binding domain"/>
    <property type="match status" value="1"/>
</dbReference>
<evidence type="ECO:0000256" key="3">
    <source>
        <dbReference type="ARBA" id="ARBA00023163"/>
    </source>
</evidence>
<dbReference type="InterPro" id="IPR036388">
    <property type="entry name" value="WH-like_DNA-bd_sf"/>
</dbReference>
<dbReference type="PANTHER" id="PTHR33164:SF64">
    <property type="entry name" value="TRANSCRIPTIONAL REGULATOR SLYA"/>
    <property type="match status" value="1"/>
</dbReference>
<keyword evidence="1" id="KW-0805">Transcription regulation</keyword>
<dbReference type="SMART" id="SM00347">
    <property type="entry name" value="HTH_MARR"/>
    <property type="match status" value="1"/>
</dbReference>
<dbReference type="PROSITE" id="PS50995">
    <property type="entry name" value="HTH_MARR_2"/>
    <property type="match status" value="1"/>
</dbReference>
<dbReference type="GO" id="GO:0003700">
    <property type="term" value="F:DNA-binding transcription factor activity"/>
    <property type="evidence" value="ECO:0007669"/>
    <property type="project" value="InterPro"/>
</dbReference>
<dbReference type="GO" id="GO:0003677">
    <property type="term" value="F:DNA binding"/>
    <property type="evidence" value="ECO:0007669"/>
    <property type="project" value="UniProtKB-KW"/>
</dbReference>
<dbReference type="AlphaFoldDB" id="A0A0C2J5W0"/>
<dbReference type="OrthoDB" id="4826718at2"/>
<dbReference type="RefSeq" id="WP_040276464.1">
    <property type="nucleotide sequence ID" value="NZ_JROO01000048.1"/>
</dbReference>
<dbReference type="PANTHER" id="PTHR33164">
    <property type="entry name" value="TRANSCRIPTIONAL REGULATOR, MARR FAMILY"/>
    <property type="match status" value="1"/>
</dbReference>
<reference evidence="6" key="1">
    <citation type="journal article" date="2015" name="Chem. Biol.">
        <title>Structure, bioactivity, and resistance mechanism of streptomonomicin, an unusual lasso Peptide from an understudied halophilic actinomycete.</title>
        <authorList>
            <person name="Metelev M."/>
            <person name="Tietz J.I."/>
            <person name="Melby J.O."/>
            <person name="Blair P.M."/>
            <person name="Zhu L."/>
            <person name="Livnat I."/>
            <person name="Severinov K."/>
            <person name="Mitchell D.A."/>
        </authorList>
    </citation>
    <scope>NUCLEOTIDE SEQUENCE [LARGE SCALE GENOMIC DNA]</scope>
    <source>
        <strain evidence="6">YIM 90003</strain>
    </source>
</reference>
<dbReference type="SUPFAM" id="SSF46785">
    <property type="entry name" value="Winged helix' DNA-binding domain"/>
    <property type="match status" value="1"/>
</dbReference>
<keyword evidence="2" id="KW-0238">DNA-binding</keyword>
<organism evidence="5 6">
    <name type="scientific">Streptomonospora alba</name>
    <dbReference type="NCBI Taxonomy" id="183763"/>
    <lineage>
        <taxon>Bacteria</taxon>
        <taxon>Bacillati</taxon>
        <taxon>Actinomycetota</taxon>
        <taxon>Actinomycetes</taxon>
        <taxon>Streptosporangiales</taxon>
        <taxon>Nocardiopsidaceae</taxon>
        <taxon>Streptomonospora</taxon>
    </lineage>
</organism>
<dbReference type="GO" id="GO:0006950">
    <property type="term" value="P:response to stress"/>
    <property type="evidence" value="ECO:0007669"/>
    <property type="project" value="TreeGrafter"/>
</dbReference>
<dbReference type="Proteomes" id="UP000031675">
    <property type="component" value="Unassembled WGS sequence"/>
</dbReference>
<dbReference type="STRING" id="183763.LP52_22945"/>
<dbReference type="Pfam" id="PF12802">
    <property type="entry name" value="MarR_2"/>
    <property type="match status" value="1"/>
</dbReference>
<gene>
    <name evidence="5" type="ORF">LP52_22945</name>
</gene>
<evidence type="ECO:0000256" key="1">
    <source>
        <dbReference type="ARBA" id="ARBA00023015"/>
    </source>
</evidence>
<evidence type="ECO:0000313" key="5">
    <source>
        <dbReference type="EMBL" id="KIH96791.1"/>
    </source>
</evidence>
<comment type="caution">
    <text evidence="5">The sequence shown here is derived from an EMBL/GenBank/DDBJ whole genome shotgun (WGS) entry which is preliminary data.</text>
</comment>
<evidence type="ECO:0000256" key="2">
    <source>
        <dbReference type="ARBA" id="ARBA00023125"/>
    </source>
</evidence>
<evidence type="ECO:0000259" key="4">
    <source>
        <dbReference type="PROSITE" id="PS50995"/>
    </source>
</evidence>
<dbReference type="InterPro" id="IPR000835">
    <property type="entry name" value="HTH_MarR-typ"/>
</dbReference>
<evidence type="ECO:0000313" key="6">
    <source>
        <dbReference type="Proteomes" id="UP000031675"/>
    </source>
</evidence>
<accession>A0A0C2J5W0</accession>
<protein>
    <submittedName>
        <fullName evidence="5">MarR family transcriptional regulator</fullName>
    </submittedName>
</protein>
<dbReference type="EMBL" id="JROO01000048">
    <property type="protein sequence ID" value="KIH96791.1"/>
    <property type="molecule type" value="Genomic_DNA"/>
</dbReference>
<dbReference type="InterPro" id="IPR039422">
    <property type="entry name" value="MarR/SlyA-like"/>
</dbReference>
<sequence length="147" mass="16323">MPMDEAPPLRLRRLPTRLLTQTAAHVQRLVAQGLGDFRTHHYALLAAAEERGPSSQAALGRACGMDRSDVVAATNDLAARGLLRRDPAPGDRRSNVITLTADGENALRDLDERVRRLQDSVFAPLSEDERDQLTRLLTRVLRHRAES</sequence>
<dbReference type="InterPro" id="IPR036390">
    <property type="entry name" value="WH_DNA-bd_sf"/>
</dbReference>